<dbReference type="PROSITE" id="PS50048">
    <property type="entry name" value="ZN2_CY6_FUNGAL_2"/>
    <property type="match status" value="1"/>
</dbReference>
<proteinExistence type="predicted"/>
<dbReference type="CDD" id="cd12148">
    <property type="entry name" value="fungal_TF_MHR"/>
    <property type="match status" value="1"/>
</dbReference>
<reference evidence="8" key="2">
    <citation type="submission" date="2015-01" db="EMBL/GenBank/DDBJ databases">
        <title>Evolutionary Origins and Diversification of the Mycorrhizal Mutualists.</title>
        <authorList>
            <consortium name="DOE Joint Genome Institute"/>
            <consortium name="Mycorrhizal Genomics Consortium"/>
            <person name="Kohler A."/>
            <person name="Kuo A."/>
            <person name="Nagy L.G."/>
            <person name="Floudas D."/>
            <person name="Copeland A."/>
            <person name="Barry K.W."/>
            <person name="Cichocki N."/>
            <person name="Veneault-Fourrey C."/>
            <person name="LaButti K."/>
            <person name="Lindquist E.A."/>
            <person name="Lipzen A."/>
            <person name="Lundell T."/>
            <person name="Morin E."/>
            <person name="Murat C."/>
            <person name="Riley R."/>
            <person name="Ohm R."/>
            <person name="Sun H."/>
            <person name="Tunlid A."/>
            <person name="Henrissat B."/>
            <person name="Grigoriev I.V."/>
            <person name="Hibbett D.S."/>
            <person name="Martin F."/>
        </authorList>
    </citation>
    <scope>NUCLEOTIDE SEQUENCE [LARGE SCALE GENOMIC DNA]</scope>
    <source>
        <strain evidence="8">Zn</strain>
    </source>
</reference>
<feature type="compositionally biased region" description="Polar residues" evidence="5">
    <location>
        <begin position="113"/>
        <end position="123"/>
    </location>
</feature>
<dbReference type="STRING" id="913774.A0A0C3HL11"/>
<feature type="region of interest" description="Disordered" evidence="5">
    <location>
        <begin position="113"/>
        <end position="133"/>
    </location>
</feature>
<evidence type="ECO:0000256" key="2">
    <source>
        <dbReference type="ARBA" id="ARBA00023015"/>
    </source>
</evidence>
<evidence type="ECO:0000313" key="8">
    <source>
        <dbReference type="Proteomes" id="UP000054321"/>
    </source>
</evidence>
<accession>A0A0C3HL11</accession>
<dbReference type="Proteomes" id="UP000054321">
    <property type="component" value="Unassembled WGS sequence"/>
</dbReference>
<dbReference type="PANTHER" id="PTHR47840:SF1">
    <property type="entry name" value="ZN(II)2CYS6 TRANSCRIPTION FACTOR (EUROFUNG)"/>
    <property type="match status" value="1"/>
</dbReference>
<keyword evidence="3" id="KW-0804">Transcription</keyword>
<dbReference type="HOGENOM" id="CLU_004804_2_3_1"/>
<dbReference type="PROSITE" id="PS00463">
    <property type="entry name" value="ZN2_CY6_FUNGAL_1"/>
    <property type="match status" value="1"/>
</dbReference>
<dbReference type="GO" id="GO:0000981">
    <property type="term" value="F:DNA-binding transcription factor activity, RNA polymerase II-specific"/>
    <property type="evidence" value="ECO:0007669"/>
    <property type="project" value="InterPro"/>
</dbReference>
<reference evidence="7 8" key="1">
    <citation type="submission" date="2014-04" db="EMBL/GenBank/DDBJ databases">
        <authorList>
            <consortium name="DOE Joint Genome Institute"/>
            <person name="Kuo A."/>
            <person name="Martino E."/>
            <person name="Perotto S."/>
            <person name="Kohler A."/>
            <person name="Nagy L.G."/>
            <person name="Floudas D."/>
            <person name="Copeland A."/>
            <person name="Barry K.W."/>
            <person name="Cichocki N."/>
            <person name="Veneault-Fourrey C."/>
            <person name="LaButti K."/>
            <person name="Lindquist E.A."/>
            <person name="Lipzen A."/>
            <person name="Lundell T."/>
            <person name="Morin E."/>
            <person name="Murat C."/>
            <person name="Sun H."/>
            <person name="Tunlid A."/>
            <person name="Henrissat B."/>
            <person name="Grigoriev I.V."/>
            <person name="Hibbett D.S."/>
            <person name="Martin F."/>
            <person name="Nordberg H.P."/>
            <person name="Cantor M.N."/>
            <person name="Hua S.X."/>
        </authorList>
    </citation>
    <scope>NUCLEOTIDE SEQUENCE [LARGE SCALE GENOMIC DNA]</scope>
    <source>
        <strain evidence="7 8">Zn</strain>
    </source>
</reference>
<sequence length="700" mass="80221">MSTTSTTAGGTPPSRPAKRMRKGTHSCVECRRRKIRCVWPEASENCSFCTSRGSTCTAQELGDPRMIPLRKRTRKERMADLERGIGKILHKIDADEDLLDKTSADALRKLQREMQSQNNSHAKSPSPSTEFYTSSSYTEGIELTALENAPLLSLFDNLVLSRQENGSVNGQEGSSKPIDYYNEKHVKILKNLRDLMPSRPGLALILNESRTALLMFQKIFPELPGLKSFLGDSEIEVLLEHMIDTLVSDNVAAVAKVLVCLACCILRLPGKFDYPTTWFPAQLEFLQRCYMKFVDALLSPDEGLVASIDGVRCLIVQVRYYVNIGLPKKAWVIFRRALTFAQLLGGSLQSSTDMGQIQREMWLQLWQYDKHLSLHLGLPYAISHLPFDTQRSEREFQRLLPLSARFLFRLLTVSASVIDRNQQTKSPLISETLSIDLELEKCREIMPMEWWNKIPDLETPVEEIHEMFTVKLWFYNIRNLIYLPFISQSFMTQEYQWITDVVRESSREAIKCYGILRDDRRPFYGMCNLLDFQAFTAGMILILNLLANQLTSEDLEWESVYDLIQTFDRASQIKPNHVATRASELLQELSKFRDHILENDEIFQAVVPYFGKISIKICKGSMQHQVAEFSHFDNPFAGPPLSMPQSEPVVGFDHFLHIGNSPSWMKQGSELTSMMYDGFQGDSSWNLEDTVIYDNFEHEF</sequence>
<keyword evidence="8" id="KW-1185">Reference proteome</keyword>
<keyword evidence="4" id="KW-0539">Nucleus</keyword>
<dbReference type="InterPro" id="IPR007219">
    <property type="entry name" value="XnlR_reg_dom"/>
</dbReference>
<dbReference type="GO" id="GO:0008270">
    <property type="term" value="F:zinc ion binding"/>
    <property type="evidence" value="ECO:0007669"/>
    <property type="project" value="InterPro"/>
</dbReference>
<dbReference type="SUPFAM" id="SSF57701">
    <property type="entry name" value="Zn2/Cys6 DNA-binding domain"/>
    <property type="match status" value="1"/>
</dbReference>
<evidence type="ECO:0000256" key="1">
    <source>
        <dbReference type="ARBA" id="ARBA00022723"/>
    </source>
</evidence>
<dbReference type="AlphaFoldDB" id="A0A0C3HL11"/>
<dbReference type="GO" id="GO:0003677">
    <property type="term" value="F:DNA binding"/>
    <property type="evidence" value="ECO:0007669"/>
    <property type="project" value="InterPro"/>
</dbReference>
<feature type="compositionally biased region" description="Low complexity" evidence="5">
    <location>
        <begin position="124"/>
        <end position="133"/>
    </location>
</feature>
<dbReference type="InterPro" id="IPR036864">
    <property type="entry name" value="Zn2-C6_fun-type_DNA-bd_sf"/>
</dbReference>
<evidence type="ECO:0000256" key="4">
    <source>
        <dbReference type="ARBA" id="ARBA00023242"/>
    </source>
</evidence>
<keyword evidence="2" id="KW-0805">Transcription regulation</keyword>
<name>A0A0C3HL11_OIDMZ</name>
<dbReference type="Pfam" id="PF00172">
    <property type="entry name" value="Zn_clus"/>
    <property type="match status" value="1"/>
</dbReference>
<feature type="compositionally biased region" description="Low complexity" evidence="5">
    <location>
        <begin position="1"/>
        <end position="12"/>
    </location>
</feature>
<dbReference type="CDD" id="cd00067">
    <property type="entry name" value="GAL4"/>
    <property type="match status" value="1"/>
</dbReference>
<dbReference type="SMART" id="SM00906">
    <property type="entry name" value="Fungal_trans"/>
    <property type="match status" value="1"/>
</dbReference>
<dbReference type="InterPro" id="IPR001138">
    <property type="entry name" value="Zn2Cys6_DnaBD"/>
</dbReference>
<dbReference type="EMBL" id="KN832874">
    <property type="protein sequence ID" value="KIN03022.1"/>
    <property type="molecule type" value="Genomic_DNA"/>
</dbReference>
<evidence type="ECO:0000313" key="7">
    <source>
        <dbReference type="EMBL" id="KIN03022.1"/>
    </source>
</evidence>
<dbReference type="OrthoDB" id="6509908at2759"/>
<organism evidence="7 8">
    <name type="scientific">Oidiodendron maius (strain Zn)</name>
    <dbReference type="NCBI Taxonomy" id="913774"/>
    <lineage>
        <taxon>Eukaryota</taxon>
        <taxon>Fungi</taxon>
        <taxon>Dikarya</taxon>
        <taxon>Ascomycota</taxon>
        <taxon>Pezizomycotina</taxon>
        <taxon>Leotiomycetes</taxon>
        <taxon>Leotiomycetes incertae sedis</taxon>
        <taxon>Myxotrichaceae</taxon>
        <taxon>Oidiodendron</taxon>
    </lineage>
</organism>
<dbReference type="GO" id="GO:0006351">
    <property type="term" value="P:DNA-templated transcription"/>
    <property type="evidence" value="ECO:0007669"/>
    <property type="project" value="InterPro"/>
</dbReference>
<feature type="region of interest" description="Disordered" evidence="5">
    <location>
        <begin position="1"/>
        <end position="23"/>
    </location>
</feature>
<protein>
    <recommendedName>
        <fullName evidence="6">Zn(2)-C6 fungal-type domain-containing protein</fullName>
    </recommendedName>
</protein>
<feature type="domain" description="Zn(2)-C6 fungal-type" evidence="6">
    <location>
        <begin position="26"/>
        <end position="58"/>
    </location>
</feature>
<dbReference type="SMART" id="SM00066">
    <property type="entry name" value="GAL4"/>
    <property type="match status" value="1"/>
</dbReference>
<evidence type="ECO:0000256" key="3">
    <source>
        <dbReference type="ARBA" id="ARBA00023163"/>
    </source>
</evidence>
<gene>
    <name evidence="7" type="ORF">OIDMADRAFT_27493</name>
</gene>
<dbReference type="PANTHER" id="PTHR47840">
    <property type="entry name" value="ZN(II)2CYS6 TRANSCRIPTION FACTOR (EUROFUNG)-RELATED"/>
    <property type="match status" value="1"/>
</dbReference>
<dbReference type="InParanoid" id="A0A0C3HL11"/>
<keyword evidence="1" id="KW-0479">Metal-binding</keyword>
<evidence type="ECO:0000259" key="6">
    <source>
        <dbReference type="PROSITE" id="PS50048"/>
    </source>
</evidence>
<dbReference type="Gene3D" id="4.10.240.10">
    <property type="entry name" value="Zn(2)-C6 fungal-type DNA-binding domain"/>
    <property type="match status" value="1"/>
</dbReference>
<evidence type="ECO:0000256" key="5">
    <source>
        <dbReference type="SAM" id="MobiDB-lite"/>
    </source>
</evidence>